<dbReference type="InterPro" id="IPR000182">
    <property type="entry name" value="GNAT_dom"/>
</dbReference>
<dbReference type="SUPFAM" id="SSF55729">
    <property type="entry name" value="Acyl-CoA N-acyltransferases (Nat)"/>
    <property type="match status" value="1"/>
</dbReference>
<dbReference type="GO" id="GO:0016747">
    <property type="term" value="F:acyltransferase activity, transferring groups other than amino-acyl groups"/>
    <property type="evidence" value="ECO:0007669"/>
    <property type="project" value="InterPro"/>
</dbReference>
<dbReference type="AlphaFoldDB" id="A0A1I6TMA7"/>
<protein>
    <submittedName>
        <fullName evidence="2">Acetyltransferase, GNAT family</fullName>
    </submittedName>
</protein>
<dbReference type="PROSITE" id="PS51186">
    <property type="entry name" value="GNAT"/>
    <property type="match status" value="1"/>
</dbReference>
<keyword evidence="2" id="KW-0808">Transferase</keyword>
<evidence type="ECO:0000313" key="2">
    <source>
        <dbReference type="EMBL" id="SFS90392.1"/>
    </source>
</evidence>
<dbReference type="PANTHER" id="PTHR43451">
    <property type="entry name" value="ACETYLTRANSFERASE (GNAT) FAMILY PROTEIN"/>
    <property type="match status" value="1"/>
</dbReference>
<dbReference type="OrthoDB" id="9789081at2"/>
<dbReference type="Pfam" id="PF13673">
    <property type="entry name" value="Acetyltransf_10"/>
    <property type="match status" value="1"/>
</dbReference>
<feature type="domain" description="N-acetyltransferase" evidence="1">
    <location>
        <begin position="6"/>
        <end position="159"/>
    </location>
</feature>
<evidence type="ECO:0000313" key="3">
    <source>
        <dbReference type="Proteomes" id="UP000199239"/>
    </source>
</evidence>
<reference evidence="3" key="1">
    <citation type="submission" date="2016-10" db="EMBL/GenBank/DDBJ databases">
        <authorList>
            <person name="Varghese N."/>
            <person name="Submissions S."/>
        </authorList>
    </citation>
    <scope>NUCLEOTIDE SEQUENCE [LARGE SCALE GENOMIC DNA]</scope>
    <source>
        <strain evidence="3">DSM 23422</strain>
    </source>
</reference>
<dbReference type="RefSeq" id="WP_093916535.1">
    <property type="nucleotide sequence ID" value="NZ_FPAJ01000003.1"/>
</dbReference>
<sequence length="159" mass="17618">MTPNIVSIRPLKPTDSTQAVQVFFDAIHRGTADVYSAEQRQAWAGTSPDIDGWRNRFVGVQGFAAETAGQLAGFMTIDEKGYIDLAFVGPDAMGQGIGRKLYEAVETRAREFRVKALSTHASEKARPFFERMGWSVDRAQTVEKRGVTLTNYKMSKPLA</sequence>
<dbReference type="Gene3D" id="3.40.630.30">
    <property type="match status" value="1"/>
</dbReference>
<dbReference type="STRING" id="394264.SAMN04488040_2347"/>
<dbReference type="InterPro" id="IPR052564">
    <property type="entry name" value="N-acetyltrans/Recomb-assoc"/>
</dbReference>
<dbReference type="EMBL" id="FPAJ01000003">
    <property type="protein sequence ID" value="SFS90392.1"/>
    <property type="molecule type" value="Genomic_DNA"/>
</dbReference>
<gene>
    <name evidence="2" type="ORF">SAMN04488040_2347</name>
</gene>
<dbReference type="InterPro" id="IPR016181">
    <property type="entry name" value="Acyl_CoA_acyltransferase"/>
</dbReference>
<keyword evidence="3" id="KW-1185">Reference proteome</keyword>
<dbReference type="CDD" id="cd04301">
    <property type="entry name" value="NAT_SF"/>
    <property type="match status" value="1"/>
</dbReference>
<organism evidence="2 3">
    <name type="scientific">Sulfitobacter marinus</name>
    <dbReference type="NCBI Taxonomy" id="394264"/>
    <lineage>
        <taxon>Bacteria</taxon>
        <taxon>Pseudomonadati</taxon>
        <taxon>Pseudomonadota</taxon>
        <taxon>Alphaproteobacteria</taxon>
        <taxon>Rhodobacterales</taxon>
        <taxon>Roseobacteraceae</taxon>
        <taxon>Sulfitobacter</taxon>
    </lineage>
</organism>
<dbReference type="Proteomes" id="UP000199239">
    <property type="component" value="Unassembled WGS sequence"/>
</dbReference>
<name>A0A1I6TMA7_9RHOB</name>
<accession>A0A1I6TMA7</accession>
<dbReference type="PANTHER" id="PTHR43451:SF1">
    <property type="entry name" value="ACETYLTRANSFERASE"/>
    <property type="match status" value="1"/>
</dbReference>
<evidence type="ECO:0000259" key="1">
    <source>
        <dbReference type="PROSITE" id="PS51186"/>
    </source>
</evidence>
<proteinExistence type="predicted"/>